<accession>A0AAW7ZDF1</accession>
<comment type="caution">
    <text evidence="2">The sequence shown here is derived from an EMBL/GenBank/DDBJ whole genome shotgun (WGS) entry which is preliminary data.</text>
</comment>
<dbReference type="RefSeq" id="WP_304542666.1">
    <property type="nucleotide sequence ID" value="NZ_JARPTC010000014.1"/>
</dbReference>
<evidence type="ECO:0000313" key="2">
    <source>
        <dbReference type="EMBL" id="MDO7787520.1"/>
    </source>
</evidence>
<protein>
    <submittedName>
        <fullName evidence="2">Uncharacterized protein</fullName>
    </submittedName>
</protein>
<name>A0AAW7ZDF1_9FIRM</name>
<proteinExistence type="predicted"/>
<feature type="region of interest" description="Disordered" evidence="1">
    <location>
        <begin position="124"/>
        <end position="149"/>
    </location>
</feature>
<keyword evidence="3" id="KW-1185">Reference proteome</keyword>
<reference evidence="2" key="1">
    <citation type="journal article" date="2023" name="J. Hazard. Mater.">
        <title>Anaerobic biodegradation of pyrene and benzo[a]pyrene by a new sulfate-reducing Desulforamulus aquiferis strain DSA.</title>
        <authorList>
            <person name="Zhang Z."/>
            <person name="Sun J."/>
            <person name="Gong X."/>
            <person name="Wang C."/>
            <person name="Wang H."/>
        </authorList>
    </citation>
    <scope>NUCLEOTIDE SEQUENCE</scope>
    <source>
        <strain evidence="2">DSA</strain>
    </source>
</reference>
<evidence type="ECO:0000313" key="3">
    <source>
        <dbReference type="Proteomes" id="UP001172911"/>
    </source>
</evidence>
<evidence type="ECO:0000256" key="1">
    <source>
        <dbReference type="SAM" id="MobiDB-lite"/>
    </source>
</evidence>
<feature type="compositionally biased region" description="Basic and acidic residues" evidence="1">
    <location>
        <begin position="131"/>
        <end position="140"/>
    </location>
</feature>
<sequence length="480" mass="50292">MSTAEASIKIRGDTSQLQSVLKQAGKATDKFLDNYKKRMDMLNRLKINTPISIIDNTTDALKRIEVLSNTLKNSLSNISVSINTSLLEHEMSKFGDGLENRIKEPGVNALSNLAPSGSVLQTSVQQAASETGRDITKKTQEPGSGTNSPSLKAAYALTGVAVAAPWALAAGSALKNSGSFPAIKKVGKKVGTAVSSMGLEKGAVDVLTAEDKTSAAADLGGQVGENIGGVIGAAIGTAIMPGMGTVTGKVLGSVAGHIGGKWLGGKLAGVFSKNEDEITTTSKTASEQQEPIAATGRVYLDSQKNIVTSNGFVINSQNDLMKAFTTLAQAVDFASARLIDFSGVQYIPSPPANQGIERDSYEQFKMIKGYSTGGILSRPHLGIVAEAGPEAIIPLSSRMRNRALSLWQQAGEHLGVRPYELGGFAGALALSAPAAGGVNVSVPVNVNLQYGNESIDYEELKDEVGWRVVNSIRKAIENRC</sequence>
<dbReference type="Proteomes" id="UP001172911">
    <property type="component" value="Unassembled WGS sequence"/>
</dbReference>
<gene>
    <name evidence="2" type="ORF">P6N53_09840</name>
</gene>
<organism evidence="2 3">
    <name type="scientific">Desulforamulus aquiferis</name>
    <dbReference type="NCBI Taxonomy" id="1397668"/>
    <lineage>
        <taxon>Bacteria</taxon>
        <taxon>Bacillati</taxon>
        <taxon>Bacillota</taxon>
        <taxon>Clostridia</taxon>
        <taxon>Eubacteriales</taxon>
        <taxon>Peptococcaceae</taxon>
        <taxon>Desulforamulus</taxon>
    </lineage>
</organism>
<dbReference type="AlphaFoldDB" id="A0AAW7ZDF1"/>
<reference evidence="2" key="2">
    <citation type="submission" date="2023-03" db="EMBL/GenBank/DDBJ databases">
        <authorList>
            <person name="Zhang Z."/>
        </authorList>
    </citation>
    <scope>NUCLEOTIDE SEQUENCE</scope>
    <source>
        <strain evidence="2">DSA</strain>
    </source>
</reference>
<dbReference type="EMBL" id="JARPTC010000014">
    <property type="protein sequence ID" value="MDO7787520.1"/>
    <property type="molecule type" value="Genomic_DNA"/>
</dbReference>